<dbReference type="InterPro" id="IPR045932">
    <property type="entry name" value="DUF6352"/>
</dbReference>
<proteinExistence type="predicted"/>
<dbReference type="Pfam" id="PF19879">
    <property type="entry name" value="DUF6352"/>
    <property type="match status" value="1"/>
</dbReference>
<accession>A0A849IFA7</accession>
<organism evidence="1 2">
    <name type="scientific">Enterovirga aerilata</name>
    <dbReference type="NCBI Taxonomy" id="2730920"/>
    <lineage>
        <taxon>Bacteria</taxon>
        <taxon>Pseudomonadati</taxon>
        <taxon>Pseudomonadota</taxon>
        <taxon>Alphaproteobacteria</taxon>
        <taxon>Hyphomicrobiales</taxon>
        <taxon>Methylobacteriaceae</taxon>
        <taxon>Enterovirga</taxon>
    </lineage>
</organism>
<dbReference type="EMBL" id="JABEPP010000006">
    <property type="protein sequence ID" value="NNM74810.1"/>
    <property type="molecule type" value="Genomic_DNA"/>
</dbReference>
<dbReference type="AlphaFoldDB" id="A0A849IFA7"/>
<protein>
    <submittedName>
        <fullName evidence="1">Uncharacterized protein</fullName>
    </submittedName>
</protein>
<gene>
    <name evidence="1" type="ORF">HJG44_20835</name>
</gene>
<evidence type="ECO:0000313" key="2">
    <source>
        <dbReference type="Proteomes" id="UP000564885"/>
    </source>
</evidence>
<keyword evidence="2" id="KW-1185">Reference proteome</keyword>
<name>A0A849IFA7_9HYPH</name>
<dbReference type="Proteomes" id="UP000564885">
    <property type="component" value="Unassembled WGS sequence"/>
</dbReference>
<comment type="caution">
    <text evidence="1">The sequence shown here is derived from an EMBL/GenBank/DDBJ whole genome shotgun (WGS) entry which is preliminary data.</text>
</comment>
<evidence type="ECO:0000313" key="1">
    <source>
        <dbReference type="EMBL" id="NNM74810.1"/>
    </source>
</evidence>
<reference evidence="1 2" key="1">
    <citation type="submission" date="2020-04" db="EMBL/GenBank/DDBJ databases">
        <title>Enterovirga sp. isolate from soil.</title>
        <authorList>
            <person name="Chea S."/>
            <person name="Kim D.-U."/>
        </authorList>
    </citation>
    <scope>NUCLEOTIDE SEQUENCE [LARGE SCALE GENOMIC DNA]</scope>
    <source>
        <strain evidence="1 2">DB1703</strain>
    </source>
</reference>
<dbReference type="RefSeq" id="WP_171220255.1">
    <property type="nucleotide sequence ID" value="NZ_JABEPP010000006.1"/>
</dbReference>
<sequence>MREFWVSSGHHLTHRTEGGGLAVTDELLLAYLARPELIPPEEACEAERALHASLAVDPRRPVEPAEVAAISDADARENWSVMLALRQALLGAPTIEAAYLRLVRANPITTPVIFLNQLVHLILRNALDGCEDPYVLRAAELFFRPQRVSVSGETVLLADAELIDAQDPGARGSPLAAMLGREPIEELDILDDESAWTYWSRSDAFSMALNLSSNPKSREGLARAVEAWLRHLLHLETRVEPIATVQDRDWRWFIGLDAEATRIGNAVWRGESLSSDELSRLLAMFSLSFADRSRIDPRVAGHPAYLFLAMNPDRRLILKPQNLIVGLPLAAGQVAA</sequence>